<dbReference type="PROSITE" id="PS51257">
    <property type="entry name" value="PROKAR_LIPOPROTEIN"/>
    <property type="match status" value="1"/>
</dbReference>
<dbReference type="InterPro" id="IPR032710">
    <property type="entry name" value="NTF2-like_dom_sf"/>
</dbReference>
<name>A0A4S3LZM0_9FLAO</name>
<dbReference type="Proteomes" id="UP000305939">
    <property type="component" value="Unassembled WGS sequence"/>
</dbReference>
<dbReference type="InterPro" id="IPR037401">
    <property type="entry name" value="SnoaL-like"/>
</dbReference>
<feature type="signal peptide" evidence="1">
    <location>
        <begin position="1"/>
        <end position="17"/>
    </location>
</feature>
<dbReference type="AlphaFoldDB" id="A0A4S3LZM0"/>
<dbReference type="SUPFAM" id="SSF54427">
    <property type="entry name" value="NTF2-like"/>
    <property type="match status" value="1"/>
</dbReference>
<keyword evidence="1" id="KW-0732">Signal</keyword>
<dbReference type="Gene3D" id="3.10.450.50">
    <property type="match status" value="1"/>
</dbReference>
<evidence type="ECO:0000259" key="2">
    <source>
        <dbReference type="Pfam" id="PF13474"/>
    </source>
</evidence>
<dbReference type="Pfam" id="PF13474">
    <property type="entry name" value="SnoaL_3"/>
    <property type="match status" value="1"/>
</dbReference>
<comment type="caution">
    <text evidence="3">The sequence shown here is derived from an EMBL/GenBank/DDBJ whole genome shotgun (WGS) entry which is preliminary data.</text>
</comment>
<dbReference type="EMBL" id="SSMC01000002">
    <property type="protein sequence ID" value="THD67580.1"/>
    <property type="molecule type" value="Genomic_DNA"/>
</dbReference>
<reference evidence="3 4" key="1">
    <citation type="submission" date="2019-04" db="EMBL/GenBank/DDBJ databases">
        <title>Draft genome sequence of Robertkochia marina CC-AMO-30D.</title>
        <authorList>
            <person name="Hameed A."/>
            <person name="Lin S.-Y."/>
            <person name="Shahina M."/>
            <person name="Lai W.-A."/>
            <person name="Young C.-C."/>
        </authorList>
    </citation>
    <scope>NUCLEOTIDE SEQUENCE [LARGE SCALE GENOMIC DNA]</scope>
    <source>
        <strain evidence="3 4">CC-AMO-30D</strain>
    </source>
</reference>
<dbReference type="RefSeq" id="WP_136335785.1">
    <property type="nucleotide sequence ID" value="NZ_QXMP01000005.1"/>
</dbReference>
<proteinExistence type="predicted"/>
<evidence type="ECO:0000256" key="1">
    <source>
        <dbReference type="SAM" id="SignalP"/>
    </source>
</evidence>
<organism evidence="3 4">
    <name type="scientific">Robertkochia marina</name>
    <dbReference type="NCBI Taxonomy" id="1227945"/>
    <lineage>
        <taxon>Bacteria</taxon>
        <taxon>Pseudomonadati</taxon>
        <taxon>Bacteroidota</taxon>
        <taxon>Flavobacteriia</taxon>
        <taxon>Flavobacteriales</taxon>
        <taxon>Flavobacteriaceae</taxon>
        <taxon>Robertkochia</taxon>
    </lineage>
</organism>
<evidence type="ECO:0000313" key="3">
    <source>
        <dbReference type="EMBL" id="THD67580.1"/>
    </source>
</evidence>
<feature type="chain" id="PRO_5020538274" description="SnoaL-like domain-containing protein" evidence="1">
    <location>
        <begin position="18"/>
        <end position="165"/>
    </location>
</feature>
<sequence>MLLRIVMACFVSLSILACGNSGEDAIKTTGEAEITEDFIAMERTEVKAVFDETFCKMENKTSLKLNICRSYKKQLKSSGKCRDHSVGKKRIQDPEISADNLVNIDYSPDDLRIDIFDDLAVVKYVAVLHAELNNQTGQLSSAGTMEFVKEDGQWKMVHEHLLAKK</sequence>
<accession>A0A4S3LZM0</accession>
<keyword evidence="4" id="KW-1185">Reference proteome</keyword>
<gene>
    <name evidence="3" type="ORF">E7Z59_07925</name>
</gene>
<evidence type="ECO:0000313" key="4">
    <source>
        <dbReference type="Proteomes" id="UP000305939"/>
    </source>
</evidence>
<protein>
    <recommendedName>
        <fullName evidence="2">SnoaL-like domain-containing protein</fullName>
    </recommendedName>
</protein>
<feature type="domain" description="SnoaL-like" evidence="2">
    <location>
        <begin position="102"/>
        <end position="161"/>
    </location>
</feature>
<dbReference type="OrthoDB" id="9812295at2"/>